<dbReference type="Proteomes" id="UP001152531">
    <property type="component" value="Unassembled WGS sequence"/>
</dbReference>
<comment type="caution">
    <text evidence="1">The sequence shown here is derived from an EMBL/GenBank/DDBJ whole genome shotgun (WGS) entry which is preliminary data.</text>
</comment>
<keyword evidence="2" id="KW-1185">Reference proteome</keyword>
<protein>
    <submittedName>
        <fullName evidence="1">Uncharacterized protein</fullName>
    </submittedName>
</protein>
<evidence type="ECO:0000313" key="1">
    <source>
        <dbReference type="EMBL" id="CAH6720062.1"/>
    </source>
</evidence>
<proteinExistence type="predicted"/>
<reference evidence="1" key="1">
    <citation type="submission" date="2022-06" db="EMBL/GenBank/DDBJ databases">
        <authorList>
            <person name="Legras J.-L."/>
            <person name="Devillers H."/>
            <person name="Grondin C."/>
        </authorList>
    </citation>
    <scope>NUCLEOTIDE SEQUENCE</scope>
    <source>
        <strain evidence="1">CLIB 1444</strain>
    </source>
</reference>
<name>A0ACA9Y576_9ASCO</name>
<sequence>MSNTDTNSGTWKFRKPRGSRACEVCRYRKVRCNAETQMPCSNCKAFGCECKFPELKKRRRYSGPIKNSNDFLTNRVNEQLEQEKRLNNFYPQQISYNYSLPQNQGQSVPPPVESQYPNMSSTNTSPINQVPPTFPMQISQHPMYPGNYYSPITYLTPPIQGPLVSPHGQNPPGQNPPGQTPPGQTPPVIKSQPPRTTKITIPPPNFPKPQIEQKSPLELSPWDIDNEFFIPNNACANISMTDLTPNFDASDFSIPSNGLKIANRSEYSKMIYHSAPSYYQYFAPDVTGPWSSTGDPTNKPENQLTAQEIQEEIEILKIKGAFKLPSKFICRQLISSFFEHFHPHAPIIEKESFLRHFDHPDIKQRPPLILIQVILLSGLKLCKHPAVLDSDGSVSTANRIMYKRVKALIDTSLIFEYIGNYNNDDKYDVDDGYVMFNYPTTILQTQLLLSMYWDGPEDFTKGPYFWLRSGVLLAFAYGLHSDMKTSKITSCFDAQFQKYCSPHQQEVFDNIKHRQFFIWRKIFWFMYSRDILNSTAFGRPLLVDLKQCNVERITIKDYELYEYNWKKTNTKDYVEGQYYVHQLKLAEVMALVVRDQYLMINEKYKSESYYHRLFCKIKQINLLMGLYMKELPSFLRYSIDNPNSKNIFALVLAVNYYGALYHINRIRLTDKSNTQFWGISYQSIYMISHIGEVASSLKSKNPSILIPGTMVYNISLAIVFLEFHIESNVSVVKETSEKQLKSCLKTLDLVQNDWKGIVPLIRAFVENKKVDPKVGEIAKNLLIKENSRIQEVWTTMNYIRPLEINALLNSKSNSDRIFKITRKEYEDPDLPFSTIITYDLPSFDDDFFHNFDSSQLFSPLLENNNGIKANVSGASSISDSEKATPDNLSTTSVNDKKEYVYDDSPYNVTPLIQPPIETIQSIDNQLNQAEAENTYIYRHVLPLDYNMEGIDIFVDDDYNSNFFGGGLQAREIVDEHIFLNLSAGLNWK</sequence>
<organism evidence="1 2">
    <name type="scientific">[Candida] jaroonii</name>
    <dbReference type="NCBI Taxonomy" id="467808"/>
    <lineage>
        <taxon>Eukaryota</taxon>
        <taxon>Fungi</taxon>
        <taxon>Dikarya</taxon>
        <taxon>Ascomycota</taxon>
        <taxon>Saccharomycotina</taxon>
        <taxon>Pichiomycetes</taxon>
        <taxon>Debaryomycetaceae</taxon>
        <taxon>Yamadazyma</taxon>
    </lineage>
</organism>
<evidence type="ECO:0000313" key="2">
    <source>
        <dbReference type="Proteomes" id="UP001152531"/>
    </source>
</evidence>
<accession>A0ACA9Y576</accession>
<gene>
    <name evidence="1" type="ORF">CLIB1444_03S03554</name>
</gene>
<dbReference type="EMBL" id="CALSDN010000003">
    <property type="protein sequence ID" value="CAH6720062.1"/>
    <property type="molecule type" value="Genomic_DNA"/>
</dbReference>